<keyword evidence="1" id="KW-0812">Transmembrane</keyword>
<sequence>MAAVEEPLVDQLNITVEEPLVDQLNIEAHATPPQQLAPAQDQKAVFKAGLFTSLISIGGILYPPITATILLSTVLHWLPGLTITAKSLTKIGWALLTIALGYGSSLVLMVSSSPWFALHLIFLSIRFM</sequence>
<accession>A0A438DM30</accession>
<name>A0A438DM30_VITVI</name>
<reference evidence="2 3" key="1">
    <citation type="journal article" date="2018" name="PLoS Genet.">
        <title>Population sequencing reveals clonal diversity and ancestral inbreeding in the grapevine cultivar Chardonnay.</title>
        <authorList>
            <person name="Roach M.J."/>
            <person name="Johnson D.L."/>
            <person name="Bohlmann J."/>
            <person name="van Vuuren H.J."/>
            <person name="Jones S.J."/>
            <person name="Pretorius I.S."/>
            <person name="Schmidt S.A."/>
            <person name="Borneman A.R."/>
        </authorList>
    </citation>
    <scope>NUCLEOTIDE SEQUENCE [LARGE SCALE GENOMIC DNA]</scope>
    <source>
        <strain evidence="3">cv. Chardonnay</strain>
        <tissue evidence="2">Leaf</tissue>
    </source>
</reference>
<feature type="transmembrane region" description="Helical" evidence="1">
    <location>
        <begin position="50"/>
        <end position="71"/>
    </location>
</feature>
<keyword evidence="1" id="KW-1133">Transmembrane helix</keyword>
<dbReference type="AlphaFoldDB" id="A0A438DM30"/>
<protein>
    <submittedName>
        <fullName evidence="2">Uncharacterized protein</fullName>
    </submittedName>
</protein>
<evidence type="ECO:0000313" key="3">
    <source>
        <dbReference type="Proteomes" id="UP000288805"/>
    </source>
</evidence>
<dbReference type="Proteomes" id="UP000288805">
    <property type="component" value="Unassembled WGS sequence"/>
</dbReference>
<comment type="caution">
    <text evidence="2">The sequence shown here is derived from an EMBL/GenBank/DDBJ whole genome shotgun (WGS) entry which is preliminary data.</text>
</comment>
<feature type="transmembrane region" description="Helical" evidence="1">
    <location>
        <begin position="91"/>
        <end position="123"/>
    </location>
</feature>
<dbReference type="KEGG" id="vvi:104877521"/>
<gene>
    <name evidence="2" type="ORF">CK203_074794</name>
</gene>
<evidence type="ECO:0000313" key="2">
    <source>
        <dbReference type="EMBL" id="RVW36506.1"/>
    </source>
</evidence>
<proteinExistence type="predicted"/>
<keyword evidence="1" id="KW-0472">Membrane</keyword>
<evidence type="ECO:0000256" key="1">
    <source>
        <dbReference type="SAM" id="Phobius"/>
    </source>
</evidence>
<organism evidence="2 3">
    <name type="scientific">Vitis vinifera</name>
    <name type="common">Grape</name>
    <dbReference type="NCBI Taxonomy" id="29760"/>
    <lineage>
        <taxon>Eukaryota</taxon>
        <taxon>Viridiplantae</taxon>
        <taxon>Streptophyta</taxon>
        <taxon>Embryophyta</taxon>
        <taxon>Tracheophyta</taxon>
        <taxon>Spermatophyta</taxon>
        <taxon>Magnoliopsida</taxon>
        <taxon>eudicotyledons</taxon>
        <taxon>Gunneridae</taxon>
        <taxon>Pentapetalae</taxon>
        <taxon>rosids</taxon>
        <taxon>Vitales</taxon>
        <taxon>Vitaceae</taxon>
        <taxon>Viteae</taxon>
        <taxon>Vitis</taxon>
    </lineage>
</organism>
<dbReference type="EMBL" id="QGNW01001571">
    <property type="protein sequence ID" value="RVW36506.1"/>
    <property type="molecule type" value="Genomic_DNA"/>
</dbReference>